<dbReference type="Proteomes" id="UP001300692">
    <property type="component" value="Unassembled WGS sequence"/>
</dbReference>
<proteinExistence type="predicted"/>
<evidence type="ECO:0000256" key="2">
    <source>
        <dbReference type="ARBA" id="ARBA00022475"/>
    </source>
</evidence>
<dbReference type="Pfam" id="PF12704">
    <property type="entry name" value="MacB_PCD"/>
    <property type="match status" value="2"/>
</dbReference>
<comment type="subcellular location">
    <subcellularLocation>
        <location evidence="1">Cell membrane</location>
        <topology evidence="1">Multi-pass membrane protein</topology>
    </subcellularLocation>
</comment>
<evidence type="ECO:0000256" key="3">
    <source>
        <dbReference type="ARBA" id="ARBA00022692"/>
    </source>
</evidence>
<keyword evidence="3 6" id="KW-0812">Transmembrane</keyword>
<feature type="transmembrane region" description="Helical" evidence="6">
    <location>
        <begin position="335"/>
        <end position="361"/>
    </location>
</feature>
<feature type="transmembrane region" description="Helical" evidence="6">
    <location>
        <begin position="670"/>
        <end position="695"/>
    </location>
</feature>
<sequence length="794" mass="89578">MLKNYLLVAYRNLLKNKSYVIINTLGLGIAMACCITAYILLAYNIEFDEFHRDEKVENIYRLECDLLLNEKDPLLGVHGPLPIGPMATEDISGIKRFTRYSMLGTNISFEDNAFNERVSFADSTLFEMFDFPSVQGNLSSFKDLHSIVISREMAEKYFGDENPIGKILTLNFAREVEKQMMVGAVVEDVPVNSSIVFDFLIRMEHFAEMRAVEEKPWADWNVPGVFYELDPNADPETIAASFDRYAKRRNEAKTDQKVERYRLVPFKQNIDLSQRVWSSINTPIELEPLIVFTTLGVMIILIACFNLTNTSIAMTSYRLKEIGLRKTVGAKKSQIVIQFLMETVLIILLAVLVGYNISLVIVPEFTSMWDIPYGMEDLNGINTVIMLLSVVFMTALLAGIYPALFSSRLNTVELLKGMVRIKGTNALTRSLVTIQFAISVIVLIAGVVFIRNTQFQEGIQFGYDKDQLLTVSVQNLSEVRAMESKANSHPKIESIAYTDHQVGASSYPSPVKFNNVIHEVQHLAVGRNYFETIGLEFVQGRPFDVDKTNDFEFSTVVSRQFLDKVGLQGDPIGQVVEIHNVRRKIVGVIEDFVDNIWRSKDPEPFVFYPAIPETYKLMVFKAQNSDLVEVNEFLEKTWKENFPTKPYISKFQEDVVMEESKQTNDNLEKIFLFLTVLGAMLSASGIFALASLNIAKRTKEIGIRKALGASIANIVLLINKEFVIILSIAAVLGAIAAYFGTAWLLDLIYAYHISVEYTVLVICSIFIFLLGVSTTSLTIYRGARANPTDTLRVD</sequence>
<comment type="caution">
    <text evidence="9">The sequence shown here is derived from an EMBL/GenBank/DDBJ whole genome shotgun (WGS) entry which is preliminary data.</text>
</comment>
<evidence type="ECO:0000256" key="6">
    <source>
        <dbReference type="SAM" id="Phobius"/>
    </source>
</evidence>
<evidence type="ECO:0000259" key="8">
    <source>
        <dbReference type="Pfam" id="PF12704"/>
    </source>
</evidence>
<organism evidence="9 10">
    <name type="scientific">Reichenbachiella ulvae</name>
    <dbReference type="NCBI Taxonomy" id="2980104"/>
    <lineage>
        <taxon>Bacteria</taxon>
        <taxon>Pseudomonadati</taxon>
        <taxon>Bacteroidota</taxon>
        <taxon>Cytophagia</taxon>
        <taxon>Cytophagales</taxon>
        <taxon>Reichenbachiellaceae</taxon>
        <taxon>Reichenbachiella</taxon>
    </lineage>
</organism>
<evidence type="ECO:0000256" key="1">
    <source>
        <dbReference type="ARBA" id="ARBA00004651"/>
    </source>
</evidence>
<dbReference type="InterPro" id="IPR050250">
    <property type="entry name" value="Macrolide_Exporter_MacB"/>
</dbReference>
<dbReference type="PANTHER" id="PTHR30572:SF18">
    <property type="entry name" value="ABC-TYPE MACROLIDE FAMILY EXPORT SYSTEM PERMEASE COMPONENT 2"/>
    <property type="match status" value="1"/>
</dbReference>
<reference evidence="9 10" key="1">
    <citation type="submission" date="2022-10" db="EMBL/GenBank/DDBJ databases">
        <title>Comparative genomics and taxonomic characterization of three novel marine species of genus Reichenbachiella exhibiting antioxidant and polysaccharide degradation activities.</title>
        <authorList>
            <person name="Muhammad N."/>
            <person name="Lee Y.-J."/>
            <person name="Ko J."/>
            <person name="Kim S.-G."/>
        </authorList>
    </citation>
    <scope>NUCLEOTIDE SEQUENCE [LARGE SCALE GENOMIC DNA]</scope>
    <source>
        <strain evidence="9 10">ABR2-5</strain>
    </source>
</reference>
<dbReference type="PROSITE" id="PS51257">
    <property type="entry name" value="PROKAR_LIPOPROTEIN"/>
    <property type="match status" value="1"/>
</dbReference>
<dbReference type="Pfam" id="PF02687">
    <property type="entry name" value="FtsX"/>
    <property type="match status" value="2"/>
</dbReference>
<keyword evidence="4 6" id="KW-1133">Transmembrane helix</keyword>
<feature type="transmembrane region" description="Helical" evidence="6">
    <location>
        <begin position="289"/>
        <end position="314"/>
    </location>
</feature>
<dbReference type="EMBL" id="JAOYOD010000001">
    <property type="protein sequence ID" value="MCV9388288.1"/>
    <property type="molecule type" value="Genomic_DNA"/>
</dbReference>
<feature type="transmembrane region" description="Helical" evidence="6">
    <location>
        <begin position="426"/>
        <end position="450"/>
    </location>
</feature>
<feature type="transmembrane region" description="Helical" evidence="6">
    <location>
        <begin position="722"/>
        <end position="745"/>
    </location>
</feature>
<evidence type="ECO:0000256" key="5">
    <source>
        <dbReference type="ARBA" id="ARBA00023136"/>
    </source>
</evidence>
<accession>A0ABT3CYJ6</accession>
<feature type="transmembrane region" description="Helical" evidence="6">
    <location>
        <begin position="381"/>
        <end position="405"/>
    </location>
</feature>
<feature type="domain" description="MacB-like periplasmic core" evidence="8">
    <location>
        <begin position="437"/>
        <end position="609"/>
    </location>
</feature>
<evidence type="ECO:0000313" key="9">
    <source>
        <dbReference type="EMBL" id="MCV9388288.1"/>
    </source>
</evidence>
<evidence type="ECO:0000256" key="4">
    <source>
        <dbReference type="ARBA" id="ARBA00022989"/>
    </source>
</evidence>
<dbReference type="InterPro" id="IPR003838">
    <property type="entry name" value="ABC3_permease_C"/>
</dbReference>
<feature type="transmembrane region" description="Helical" evidence="6">
    <location>
        <begin position="757"/>
        <end position="780"/>
    </location>
</feature>
<feature type="transmembrane region" description="Helical" evidence="6">
    <location>
        <begin position="20"/>
        <end position="43"/>
    </location>
</feature>
<keyword evidence="5 6" id="KW-0472">Membrane</keyword>
<protein>
    <submittedName>
        <fullName evidence="9">ABC transporter permease</fullName>
    </submittedName>
</protein>
<feature type="domain" description="MacB-like periplasmic core" evidence="8">
    <location>
        <begin position="21"/>
        <end position="243"/>
    </location>
</feature>
<dbReference type="RefSeq" id="WP_264139139.1">
    <property type="nucleotide sequence ID" value="NZ_JAOYOD010000001.1"/>
</dbReference>
<feature type="domain" description="ABC3 transporter permease C-terminal" evidence="7">
    <location>
        <begin position="673"/>
        <end position="787"/>
    </location>
</feature>
<dbReference type="PANTHER" id="PTHR30572">
    <property type="entry name" value="MEMBRANE COMPONENT OF TRANSPORTER-RELATED"/>
    <property type="match status" value="1"/>
</dbReference>
<dbReference type="InterPro" id="IPR025857">
    <property type="entry name" value="MacB_PCD"/>
</dbReference>
<feature type="domain" description="ABC3 transporter permease C-terminal" evidence="7">
    <location>
        <begin position="295"/>
        <end position="410"/>
    </location>
</feature>
<evidence type="ECO:0000259" key="7">
    <source>
        <dbReference type="Pfam" id="PF02687"/>
    </source>
</evidence>
<name>A0ABT3CYJ6_9BACT</name>
<keyword evidence="2" id="KW-1003">Cell membrane</keyword>
<keyword evidence="10" id="KW-1185">Reference proteome</keyword>
<gene>
    <name evidence="9" type="ORF">N7U62_16515</name>
</gene>
<evidence type="ECO:0000313" key="10">
    <source>
        <dbReference type="Proteomes" id="UP001300692"/>
    </source>
</evidence>